<dbReference type="EMBL" id="MU853700">
    <property type="protein sequence ID" value="KAK4139099.1"/>
    <property type="molecule type" value="Genomic_DNA"/>
</dbReference>
<evidence type="ECO:0000313" key="1">
    <source>
        <dbReference type="EMBL" id="KAK4139099.1"/>
    </source>
</evidence>
<keyword evidence="2" id="KW-1185">Reference proteome</keyword>
<evidence type="ECO:0000313" key="2">
    <source>
        <dbReference type="Proteomes" id="UP001302676"/>
    </source>
</evidence>
<reference evidence="1" key="1">
    <citation type="journal article" date="2023" name="Mol. Phylogenet. Evol.">
        <title>Genome-scale phylogeny and comparative genomics of the fungal order Sordariales.</title>
        <authorList>
            <person name="Hensen N."/>
            <person name="Bonometti L."/>
            <person name="Westerberg I."/>
            <person name="Brannstrom I.O."/>
            <person name="Guillou S."/>
            <person name="Cros-Aarteil S."/>
            <person name="Calhoun S."/>
            <person name="Haridas S."/>
            <person name="Kuo A."/>
            <person name="Mondo S."/>
            <person name="Pangilinan J."/>
            <person name="Riley R."/>
            <person name="LaButti K."/>
            <person name="Andreopoulos B."/>
            <person name="Lipzen A."/>
            <person name="Chen C."/>
            <person name="Yan M."/>
            <person name="Daum C."/>
            <person name="Ng V."/>
            <person name="Clum A."/>
            <person name="Steindorff A."/>
            <person name="Ohm R.A."/>
            <person name="Martin F."/>
            <person name="Silar P."/>
            <person name="Natvig D.O."/>
            <person name="Lalanne C."/>
            <person name="Gautier V."/>
            <person name="Ament-Velasquez S.L."/>
            <person name="Kruys A."/>
            <person name="Hutchinson M.I."/>
            <person name="Powell A.J."/>
            <person name="Barry K."/>
            <person name="Miller A.N."/>
            <person name="Grigoriev I.V."/>
            <person name="Debuchy R."/>
            <person name="Gladieux P."/>
            <person name="Hiltunen Thoren M."/>
            <person name="Johannesson H."/>
        </authorList>
    </citation>
    <scope>NUCLEOTIDE SEQUENCE</scope>
    <source>
        <strain evidence="1">CBS 141.50</strain>
    </source>
</reference>
<dbReference type="AlphaFoldDB" id="A0AAN6UUD4"/>
<sequence length="122" mass="13636">METIGGSRTVKEDLTVVLNDVPYLLVNCHSPLSTDLNFAASQQLTPFTLYSIRHGDKITGPKLEDFRRNILEQDPTFQPEFLSHIVFYGSEDFGVELQPTALKGVSPNLELIWAGLMEQLAV</sequence>
<dbReference type="RefSeq" id="XP_062632470.1">
    <property type="nucleotide sequence ID" value="XM_062782462.1"/>
</dbReference>
<name>A0AAN6UUD4_9PEZI</name>
<comment type="caution">
    <text evidence="1">The sequence shown here is derived from an EMBL/GenBank/DDBJ whole genome shotgun (WGS) entry which is preliminary data.</text>
</comment>
<organism evidence="1 2">
    <name type="scientific">Dichotomopilus funicola</name>
    <dbReference type="NCBI Taxonomy" id="1934379"/>
    <lineage>
        <taxon>Eukaryota</taxon>
        <taxon>Fungi</taxon>
        <taxon>Dikarya</taxon>
        <taxon>Ascomycota</taxon>
        <taxon>Pezizomycotina</taxon>
        <taxon>Sordariomycetes</taxon>
        <taxon>Sordariomycetidae</taxon>
        <taxon>Sordariales</taxon>
        <taxon>Chaetomiaceae</taxon>
        <taxon>Dichotomopilus</taxon>
    </lineage>
</organism>
<dbReference type="GeneID" id="87819075"/>
<dbReference type="Proteomes" id="UP001302676">
    <property type="component" value="Unassembled WGS sequence"/>
</dbReference>
<proteinExistence type="predicted"/>
<accession>A0AAN6UUD4</accession>
<gene>
    <name evidence="1" type="ORF">C8A04DRAFT_33437</name>
</gene>
<reference evidence="1" key="2">
    <citation type="submission" date="2023-05" db="EMBL/GenBank/DDBJ databases">
        <authorList>
            <consortium name="Lawrence Berkeley National Laboratory"/>
            <person name="Steindorff A."/>
            <person name="Hensen N."/>
            <person name="Bonometti L."/>
            <person name="Westerberg I."/>
            <person name="Brannstrom I.O."/>
            <person name="Guillou S."/>
            <person name="Cros-Aarteil S."/>
            <person name="Calhoun S."/>
            <person name="Haridas S."/>
            <person name="Kuo A."/>
            <person name="Mondo S."/>
            <person name="Pangilinan J."/>
            <person name="Riley R."/>
            <person name="Labutti K."/>
            <person name="Andreopoulos B."/>
            <person name="Lipzen A."/>
            <person name="Chen C."/>
            <person name="Yanf M."/>
            <person name="Daum C."/>
            <person name="Ng V."/>
            <person name="Clum A."/>
            <person name="Ohm R."/>
            <person name="Martin F."/>
            <person name="Silar P."/>
            <person name="Natvig D."/>
            <person name="Lalanne C."/>
            <person name="Gautier V."/>
            <person name="Ament-Velasquez S.L."/>
            <person name="Kruys A."/>
            <person name="Hutchinson M.I."/>
            <person name="Powell A.J."/>
            <person name="Barry K."/>
            <person name="Miller A.N."/>
            <person name="Grigoriev I.V."/>
            <person name="Debuchy R."/>
            <person name="Gladieux P."/>
            <person name="Thoren M.H."/>
            <person name="Johannesson H."/>
        </authorList>
    </citation>
    <scope>NUCLEOTIDE SEQUENCE</scope>
    <source>
        <strain evidence="1">CBS 141.50</strain>
    </source>
</reference>
<protein>
    <submittedName>
        <fullName evidence="1">Uncharacterized protein</fullName>
    </submittedName>
</protein>